<accession>A0A6J6ESX5</accession>
<feature type="domain" description="Glucose/Sorbosone dehydrogenase" evidence="1">
    <location>
        <begin position="150"/>
        <end position="372"/>
    </location>
</feature>
<dbReference type="InterPro" id="IPR011042">
    <property type="entry name" value="6-blade_b-propeller_TolB-like"/>
</dbReference>
<dbReference type="SUPFAM" id="SSF50952">
    <property type="entry name" value="Soluble quinoprotein glucose dehydrogenase"/>
    <property type="match status" value="1"/>
</dbReference>
<organism evidence="2">
    <name type="scientific">freshwater metagenome</name>
    <dbReference type="NCBI Taxonomy" id="449393"/>
    <lineage>
        <taxon>unclassified sequences</taxon>
        <taxon>metagenomes</taxon>
        <taxon>ecological metagenomes</taxon>
    </lineage>
</organism>
<dbReference type="InterPro" id="IPR011041">
    <property type="entry name" value="Quinoprot_gluc/sorb_DH_b-prop"/>
</dbReference>
<evidence type="ECO:0000313" key="2">
    <source>
        <dbReference type="EMBL" id="CAB4579631.1"/>
    </source>
</evidence>
<protein>
    <submittedName>
        <fullName evidence="2">Unannotated protein</fullName>
    </submittedName>
</protein>
<reference evidence="2" key="1">
    <citation type="submission" date="2020-05" db="EMBL/GenBank/DDBJ databases">
        <authorList>
            <person name="Chiriac C."/>
            <person name="Salcher M."/>
            <person name="Ghai R."/>
            <person name="Kavagutti S V."/>
        </authorList>
    </citation>
    <scope>NUCLEOTIDE SEQUENCE</scope>
</reference>
<dbReference type="EMBL" id="CAEZTX010000021">
    <property type="protein sequence ID" value="CAB4579631.1"/>
    <property type="molecule type" value="Genomic_DNA"/>
</dbReference>
<dbReference type="AlphaFoldDB" id="A0A6J6ESX5"/>
<dbReference type="Gene3D" id="2.120.10.30">
    <property type="entry name" value="TolB, C-terminal domain"/>
    <property type="match status" value="1"/>
</dbReference>
<proteinExistence type="predicted"/>
<name>A0A6J6ESX5_9ZZZZ</name>
<evidence type="ECO:0000259" key="1">
    <source>
        <dbReference type="Pfam" id="PF07995"/>
    </source>
</evidence>
<sequence>MKRQAITWIVIILASLALGFFVDARANATLGKPQLEISSVDIPRSHVQSSNGERGAAITALNDGRYLLGGGKNGFALYLFDPANGSEKILGKVENYTQRFNDSRFAITDIGILTQSANRVDAVVSYPRYDRTRDCVSVVLGAYQIDLGAKPSVKRTATWFTSKPCVPVGAVQHAAGRIEVIDKSSVYMTVGDLGFTKIDQVKTRQDLGSVFKINKSKVEKISQGHRNQQGILLIGNDLYTSEHGPRGGDELNLIVRGQDYGWPAVSYGQPYSLGDYIKPGATGSHEGFTKPLTYWVPSVAPTELVQLPSTWGQWSSQIVMGTLREESLMFIQLTNRTTVGEISTVNVGERIRDLEISKDGQIIATTDSGKLLTISSAQR</sequence>
<dbReference type="Pfam" id="PF07995">
    <property type="entry name" value="GSDH"/>
    <property type="match status" value="1"/>
</dbReference>
<gene>
    <name evidence="2" type="ORF">UFOPK1755_00411</name>
</gene>
<dbReference type="InterPro" id="IPR012938">
    <property type="entry name" value="Glc/Sorbosone_DH"/>
</dbReference>